<dbReference type="CDD" id="cd18692">
    <property type="entry name" value="PIN_VapC-like"/>
    <property type="match status" value="1"/>
</dbReference>
<comment type="similarity">
    <text evidence="5">Belongs to the PINc/VapC protein family.</text>
</comment>
<comment type="caution">
    <text evidence="7">The sequence shown here is derived from an EMBL/GenBank/DDBJ whole genome shotgun (WGS) entry which is preliminary data.</text>
</comment>
<comment type="cofactor">
    <cofactor evidence="5">
        <name>Mg(2+)</name>
        <dbReference type="ChEBI" id="CHEBI:18420"/>
    </cofactor>
</comment>
<keyword evidence="5" id="KW-0460">Magnesium</keyword>
<keyword evidence="1 5" id="KW-1277">Toxin-antitoxin system</keyword>
<evidence type="ECO:0000256" key="5">
    <source>
        <dbReference type="HAMAP-Rule" id="MF_00265"/>
    </source>
</evidence>
<dbReference type="Gene3D" id="3.40.50.1010">
    <property type="entry name" value="5'-nuclease"/>
    <property type="match status" value="1"/>
</dbReference>
<comment type="function">
    <text evidence="5">Toxic component of a toxin-antitoxin (TA) system. An RNase.</text>
</comment>
<name>A0A923S553_9BURK</name>
<dbReference type="GO" id="GO:0090729">
    <property type="term" value="F:toxin activity"/>
    <property type="evidence" value="ECO:0007669"/>
    <property type="project" value="UniProtKB-KW"/>
</dbReference>
<evidence type="ECO:0000256" key="2">
    <source>
        <dbReference type="ARBA" id="ARBA00022722"/>
    </source>
</evidence>
<keyword evidence="4 5" id="KW-0378">Hydrolase</keyword>
<evidence type="ECO:0000313" key="8">
    <source>
        <dbReference type="Proteomes" id="UP000596827"/>
    </source>
</evidence>
<sequence>MPSVFVDSNVLVYSEDGREPEKKERALAWLEALWSHHVGHLSTQTLNEFYVNATRKLRPPLDRGEARAKIRRFQAWTPLVIDHSVIETAWAVEARYGLHFWDSLIVAAAQHLDCSVLLSEDLADGQMYGMVKVLDPFRHPPSVLDTLK</sequence>
<dbReference type="GO" id="GO:0000287">
    <property type="term" value="F:magnesium ion binding"/>
    <property type="evidence" value="ECO:0007669"/>
    <property type="project" value="UniProtKB-UniRule"/>
</dbReference>
<keyword evidence="3 5" id="KW-0479">Metal-binding</keyword>
<reference evidence="7" key="1">
    <citation type="submission" date="2020-08" db="EMBL/GenBank/DDBJ databases">
        <title>Ramlibacter sp. GTP1 16S ribosomal RNA gene genome sequencing and assembly.</title>
        <authorList>
            <person name="Kang M."/>
        </authorList>
    </citation>
    <scope>NUCLEOTIDE SEQUENCE</scope>
    <source>
        <strain evidence="7">GTP1</strain>
    </source>
</reference>
<feature type="binding site" evidence="5">
    <location>
        <position position="102"/>
    </location>
    <ligand>
        <name>Mg(2+)</name>
        <dbReference type="ChEBI" id="CHEBI:18420"/>
    </ligand>
</feature>
<dbReference type="GO" id="GO:0004540">
    <property type="term" value="F:RNA nuclease activity"/>
    <property type="evidence" value="ECO:0007669"/>
    <property type="project" value="InterPro"/>
</dbReference>
<dbReference type="HAMAP" id="MF_00265">
    <property type="entry name" value="VapC_Nob1"/>
    <property type="match status" value="1"/>
</dbReference>
<gene>
    <name evidence="5" type="primary">vapC</name>
    <name evidence="7" type="ORF">H8R02_10150</name>
</gene>
<keyword evidence="5" id="KW-0800">Toxin</keyword>
<dbReference type="SUPFAM" id="SSF88723">
    <property type="entry name" value="PIN domain-like"/>
    <property type="match status" value="1"/>
</dbReference>
<protein>
    <recommendedName>
        <fullName evidence="5">Ribonuclease VapC</fullName>
        <shortName evidence="5">RNase VapC</shortName>
        <ecNumber evidence="5">3.1.-.-</ecNumber>
    </recommendedName>
    <alternativeName>
        <fullName evidence="5">Toxin VapC</fullName>
    </alternativeName>
</protein>
<organism evidence="7 8">
    <name type="scientific">Ramlibacter albus</name>
    <dbReference type="NCBI Taxonomy" id="2079448"/>
    <lineage>
        <taxon>Bacteria</taxon>
        <taxon>Pseudomonadati</taxon>
        <taxon>Pseudomonadota</taxon>
        <taxon>Betaproteobacteria</taxon>
        <taxon>Burkholderiales</taxon>
        <taxon>Comamonadaceae</taxon>
        <taxon>Ramlibacter</taxon>
    </lineage>
</organism>
<dbReference type="InterPro" id="IPR022907">
    <property type="entry name" value="VapC_family"/>
</dbReference>
<evidence type="ECO:0000256" key="3">
    <source>
        <dbReference type="ARBA" id="ARBA00022723"/>
    </source>
</evidence>
<dbReference type="GO" id="GO:0016787">
    <property type="term" value="F:hydrolase activity"/>
    <property type="evidence" value="ECO:0007669"/>
    <property type="project" value="UniProtKB-KW"/>
</dbReference>
<dbReference type="AlphaFoldDB" id="A0A923S553"/>
<dbReference type="EC" id="3.1.-.-" evidence="5"/>
<feature type="domain" description="PIN" evidence="6">
    <location>
        <begin position="4"/>
        <end position="121"/>
    </location>
</feature>
<dbReference type="RefSeq" id="WP_187081283.1">
    <property type="nucleotide sequence ID" value="NZ_JACORU010000003.1"/>
</dbReference>
<evidence type="ECO:0000313" key="7">
    <source>
        <dbReference type="EMBL" id="MBC5764812.1"/>
    </source>
</evidence>
<evidence type="ECO:0000256" key="4">
    <source>
        <dbReference type="ARBA" id="ARBA00022801"/>
    </source>
</evidence>
<dbReference type="Pfam" id="PF01850">
    <property type="entry name" value="PIN"/>
    <property type="match status" value="1"/>
</dbReference>
<evidence type="ECO:0000259" key="6">
    <source>
        <dbReference type="Pfam" id="PF01850"/>
    </source>
</evidence>
<dbReference type="EMBL" id="JACORU010000003">
    <property type="protein sequence ID" value="MBC5764812.1"/>
    <property type="molecule type" value="Genomic_DNA"/>
</dbReference>
<keyword evidence="8" id="KW-1185">Reference proteome</keyword>
<dbReference type="InterPro" id="IPR002716">
    <property type="entry name" value="PIN_dom"/>
</dbReference>
<evidence type="ECO:0000256" key="1">
    <source>
        <dbReference type="ARBA" id="ARBA00022649"/>
    </source>
</evidence>
<proteinExistence type="inferred from homology"/>
<feature type="binding site" evidence="5">
    <location>
        <position position="7"/>
    </location>
    <ligand>
        <name>Mg(2+)</name>
        <dbReference type="ChEBI" id="CHEBI:18420"/>
    </ligand>
</feature>
<keyword evidence="2 5" id="KW-0540">Nuclease</keyword>
<dbReference type="InterPro" id="IPR029060">
    <property type="entry name" value="PIN-like_dom_sf"/>
</dbReference>
<accession>A0A923S553</accession>
<dbReference type="Proteomes" id="UP000596827">
    <property type="component" value="Unassembled WGS sequence"/>
</dbReference>